<dbReference type="AlphaFoldDB" id="A0A6J4LDN9"/>
<dbReference type="CDD" id="cd14728">
    <property type="entry name" value="Ere-like"/>
    <property type="match status" value="1"/>
</dbReference>
<dbReference type="SUPFAM" id="SSF159501">
    <property type="entry name" value="EreA/ChaN-like"/>
    <property type="match status" value="1"/>
</dbReference>
<evidence type="ECO:0000313" key="1">
    <source>
        <dbReference type="EMBL" id="CAA9327966.1"/>
    </source>
</evidence>
<dbReference type="GO" id="GO:0046677">
    <property type="term" value="P:response to antibiotic"/>
    <property type="evidence" value="ECO:0007669"/>
    <property type="project" value="InterPro"/>
</dbReference>
<organism evidence="1">
    <name type="scientific">uncultured Chloroflexia bacterium</name>
    <dbReference type="NCBI Taxonomy" id="1672391"/>
    <lineage>
        <taxon>Bacteria</taxon>
        <taxon>Bacillati</taxon>
        <taxon>Chloroflexota</taxon>
        <taxon>Chloroflexia</taxon>
        <taxon>environmental samples</taxon>
    </lineage>
</organism>
<dbReference type="PANTHER" id="PTHR31299:SF0">
    <property type="entry name" value="ESTERASE, PUTATIVE (AFU_ORTHOLOGUE AFUA_1G05850)-RELATED"/>
    <property type="match status" value="1"/>
</dbReference>
<sequence>MGRPLETLLRRVGRATPSSSLLLIVLGVAVLQSRPEAPRVHEGRATPTTSQDGQTVLDVVRMAAEPVTGNADDFDQLLSLIGDARFVLLGEATHGTHEFYATRAAITRRLIEEKGFGAVAIEGNWTNATRVDRYTRGTSTDESAEQALADFVNFPRWMWRNTDVRDLVEWLRVYNLRQPPSHQAGFYGLDLYGLFASVDATIRDLELVAPWSAERARERYRCFAQYDYDPQRYGGQAGDEHASCQDEAEAQLQEIQHIANEPRLPLPREKQAALFSALQNARVVKNGEAYFRTLYQGSDSTWNMRDRHMVDTLQEVANYHNTAERAGKVVAWAHNTHMGDVRATQFWKDGQLHVGQMMR</sequence>
<dbReference type="PANTHER" id="PTHR31299">
    <property type="entry name" value="ESTERASE, PUTATIVE (AFU_ORTHOLOGUE AFUA_1G05850)-RELATED"/>
    <property type="match status" value="1"/>
</dbReference>
<dbReference type="Pfam" id="PF05139">
    <property type="entry name" value="Erythro_esteras"/>
    <property type="match status" value="1"/>
</dbReference>
<dbReference type="EMBL" id="CADCTR010002035">
    <property type="protein sequence ID" value="CAA9327966.1"/>
    <property type="molecule type" value="Genomic_DNA"/>
</dbReference>
<dbReference type="InterPro" id="IPR014622">
    <property type="entry name" value="UCP036794_erythomycin"/>
</dbReference>
<dbReference type="InterPro" id="IPR052036">
    <property type="entry name" value="Hydrolase/PRTase-associated"/>
</dbReference>
<name>A0A6J4LDN9_9CHLR</name>
<dbReference type="Gene3D" id="3.30.1870.10">
    <property type="entry name" value="EreA-like, domain 2"/>
    <property type="match status" value="1"/>
</dbReference>
<feature type="non-terminal residue" evidence="1">
    <location>
        <position position="359"/>
    </location>
</feature>
<dbReference type="PIRSF" id="PIRSF036794">
    <property type="entry name" value="UCP_erythr_ester"/>
    <property type="match status" value="1"/>
</dbReference>
<protein>
    <submittedName>
        <fullName evidence="1">Erythromycin esterase homolog</fullName>
    </submittedName>
</protein>
<dbReference type="InterPro" id="IPR007815">
    <property type="entry name" value="Emycin_Estase"/>
</dbReference>
<reference evidence="1" key="1">
    <citation type="submission" date="2020-02" db="EMBL/GenBank/DDBJ databases">
        <authorList>
            <person name="Meier V. D."/>
        </authorList>
    </citation>
    <scope>NUCLEOTIDE SEQUENCE</scope>
    <source>
        <strain evidence="1">AVDCRST_MAG93</strain>
    </source>
</reference>
<proteinExistence type="predicted"/>
<gene>
    <name evidence="1" type="ORF">AVDCRST_MAG93-6059</name>
</gene>
<accession>A0A6J4LDN9</accession>